<comment type="caution">
    <text evidence="1">The sequence shown here is derived from an EMBL/GenBank/DDBJ whole genome shotgun (WGS) entry which is preliminary data.</text>
</comment>
<name>D6U6J9_KTERA</name>
<dbReference type="EMBL" id="ADVG01000005">
    <property type="protein sequence ID" value="EFH80610.1"/>
    <property type="molecule type" value="Genomic_DNA"/>
</dbReference>
<dbReference type="RefSeq" id="WP_007923316.1">
    <property type="nucleotide sequence ID" value="NZ_ADVG01000005.1"/>
</dbReference>
<protein>
    <recommendedName>
        <fullName evidence="3">YCII-related domain-containing protein</fullName>
    </recommendedName>
</protein>
<organism evidence="1 2">
    <name type="scientific">Ktedonobacter racemifer DSM 44963</name>
    <dbReference type="NCBI Taxonomy" id="485913"/>
    <lineage>
        <taxon>Bacteria</taxon>
        <taxon>Bacillati</taxon>
        <taxon>Chloroflexota</taxon>
        <taxon>Ktedonobacteria</taxon>
        <taxon>Ktedonobacterales</taxon>
        <taxon>Ktedonobacteraceae</taxon>
        <taxon>Ktedonobacter</taxon>
    </lineage>
</organism>
<sequence>MPQITEEFMREMLAKSRPYSVVILKAGPKIGMEGVRDIIWQHGCRNMELRMAGLLPIICRVTDDSDVAGIGIFNASEEEVRKIMDEDPGVQAGVFIYDVHPCQSFPGDSLPG</sequence>
<evidence type="ECO:0000313" key="1">
    <source>
        <dbReference type="EMBL" id="EFH80610.1"/>
    </source>
</evidence>
<reference evidence="1 2" key="1">
    <citation type="journal article" date="2011" name="Stand. Genomic Sci.">
        <title>Non-contiguous finished genome sequence and contextual data of the filamentous soil bacterium Ktedonobacter racemifer type strain (SOSP1-21).</title>
        <authorList>
            <person name="Chang Y.J."/>
            <person name="Land M."/>
            <person name="Hauser L."/>
            <person name="Chertkov O."/>
            <person name="Del Rio T.G."/>
            <person name="Nolan M."/>
            <person name="Copeland A."/>
            <person name="Tice H."/>
            <person name="Cheng J.F."/>
            <person name="Lucas S."/>
            <person name="Han C."/>
            <person name="Goodwin L."/>
            <person name="Pitluck S."/>
            <person name="Ivanova N."/>
            <person name="Ovchinikova G."/>
            <person name="Pati A."/>
            <person name="Chen A."/>
            <person name="Palaniappan K."/>
            <person name="Mavromatis K."/>
            <person name="Liolios K."/>
            <person name="Brettin T."/>
            <person name="Fiebig A."/>
            <person name="Rohde M."/>
            <person name="Abt B."/>
            <person name="Goker M."/>
            <person name="Detter J.C."/>
            <person name="Woyke T."/>
            <person name="Bristow J."/>
            <person name="Eisen J.A."/>
            <person name="Markowitz V."/>
            <person name="Hugenholtz P."/>
            <person name="Kyrpides N.C."/>
            <person name="Klenk H.P."/>
            <person name="Lapidus A."/>
        </authorList>
    </citation>
    <scope>NUCLEOTIDE SEQUENCE [LARGE SCALE GENOMIC DNA]</scope>
    <source>
        <strain evidence="2">DSM 44963</strain>
    </source>
</reference>
<dbReference type="InParanoid" id="D6U6J9"/>
<gene>
    <name evidence="1" type="ORF">Krac_1225</name>
</gene>
<evidence type="ECO:0000313" key="2">
    <source>
        <dbReference type="Proteomes" id="UP000004508"/>
    </source>
</evidence>
<accession>D6U6J9</accession>
<keyword evidence="2" id="KW-1185">Reference proteome</keyword>
<dbReference type="AlphaFoldDB" id="D6U6J9"/>
<dbReference type="Proteomes" id="UP000004508">
    <property type="component" value="Unassembled WGS sequence"/>
</dbReference>
<evidence type="ECO:0008006" key="3">
    <source>
        <dbReference type="Google" id="ProtNLM"/>
    </source>
</evidence>
<proteinExistence type="predicted"/>
<dbReference type="OrthoDB" id="163565at2"/>